<reference evidence="1 2" key="1">
    <citation type="submission" date="2016-01" db="EMBL/GenBank/DDBJ databases">
        <authorList>
            <person name="Oliw E.H."/>
        </authorList>
    </citation>
    <scope>NUCLEOTIDE SEQUENCE [LARGE SCALE GENOMIC DNA]</scope>
    <source>
        <strain evidence="1 2">MJR8628B</strain>
    </source>
</reference>
<comment type="caution">
    <text evidence="1">The sequence shown here is derived from an EMBL/GenBank/DDBJ whole genome shotgun (WGS) entry which is preliminary data.</text>
</comment>
<dbReference type="RefSeq" id="WP_047284795.1">
    <property type="nucleotide sequence ID" value="NZ_JACTOD010000004.1"/>
</dbReference>
<proteinExistence type="predicted"/>
<evidence type="ECO:0000313" key="2">
    <source>
        <dbReference type="Proteomes" id="UP000070092"/>
    </source>
</evidence>
<organism evidence="1 2">
    <name type="scientific">Bifidobacterium bifidum</name>
    <dbReference type="NCBI Taxonomy" id="1681"/>
    <lineage>
        <taxon>Bacteria</taxon>
        <taxon>Bacillati</taxon>
        <taxon>Actinomycetota</taxon>
        <taxon>Actinomycetes</taxon>
        <taxon>Bifidobacteriales</taxon>
        <taxon>Bifidobacteriaceae</taxon>
        <taxon>Bifidobacterium</taxon>
    </lineage>
</organism>
<protein>
    <submittedName>
        <fullName evidence="1">Uncharacterized protein</fullName>
    </submittedName>
</protein>
<dbReference type="Proteomes" id="UP000070092">
    <property type="component" value="Unassembled WGS sequence"/>
</dbReference>
<accession>A0A0H2Q7W1</accession>
<name>A0A0H2Q7W1_BIFBI</name>
<dbReference type="PATRIC" id="fig|1681.46.peg.538"/>
<evidence type="ECO:0000313" key="1">
    <source>
        <dbReference type="EMBL" id="KWZ80921.1"/>
    </source>
</evidence>
<dbReference type="EMBL" id="LRPO01000038">
    <property type="protein sequence ID" value="KWZ80921.1"/>
    <property type="molecule type" value="Genomic_DNA"/>
</dbReference>
<gene>
    <name evidence="1" type="ORF">HMPREF3196_01329</name>
</gene>
<dbReference type="AlphaFoldDB" id="A0A0H2Q7W1"/>
<sequence>MASQPSPDEYDYREEGCSLFEWPLTDEALHMGAGELLDSLIDTIRRLNSDPQWDRTLLFPRVGDVVVDRDRRQITARCMWKIKADYQMKES</sequence>